<sequence>MDNQKQTSPPKVSNVNDSLMSKAAEQSINQNSLDRGNIIGHSSQIQFDDQTQAHNDSQQNLYLNNSLRQLGNQLEEINDPFYIEQQRRLAKLRQAQMKQDQIFQQHLQ</sequence>
<reference evidence="2 3" key="1">
    <citation type="submission" date="2014-06" db="EMBL/GenBank/DDBJ databases">
        <authorList>
            <person name="Swart Estienne"/>
        </authorList>
    </citation>
    <scope>NUCLEOTIDE SEQUENCE [LARGE SCALE GENOMIC DNA]</scope>
    <source>
        <strain evidence="2 3">130c</strain>
    </source>
</reference>
<evidence type="ECO:0000313" key="3">
    <source>
        <dbReference type="Proteomes" id="UP000039865"/>
    </source>
</evidence>
<dbReference type="EMBL" id="CCKQ01018220">
    <property type="protein sequence ID" value="CDW90167.1"/>
    <property type="molecule type" value="Genomic_DNA"/>
</dbReference>
<organism evidence="2 3">
    <name type="scientific">Stylonychia lemnae</name>
    <name type="common">Ciliate</name>
    <dbReference type="NCBI Taxonomy" id="5949"/>
    <lineage>
        <taxon>Eukaryota</taxon>
        <taxon>Sar</taxon>
        <taxon>Alveolata</taxon>
        <taxon>Ciliophora</taxon>
        <taxon>Intramacronucleata</taxon>
        <taxon>Spirotrichea</taxon>
        <taxon>Stichotrichia</taxon>
        <taxon>Sporadotrichida</taxon>
        <taxon>Oxytrichidae</taxon>
        <taxon>Stylonychinae</taxon>
        <taxon>Stylonychia</taxon>
    </lineage>
</organism>
<dbReference type="AlphaFoldDB" id="A0A078BA64"/>
<protein>
    <submittedName>
        <fullName evidence="2">Uncharacterized protein</fullName>
    </submittedName>
</protein>
<accession>A0A078BA64</accession>
<evidence type="ECO:0000256" key="1">
    <source>
        <dbReference type="SAM" id="MobiDB-lite"/>
    </source>
</evidence>
<proteinExistence type="predicted"/>
<feature type="region of interest" description="Disordered" evidence="1">
    <location>
        <begin position="23"/>
        <end position="43"/>
    </location>
</feature>
<dbReference type="Proteomes" id="UP000039865">
    <property type="component" value="Unassembled WGS sequence"/>
</dbReference>
<keyword evidence="3" id="KW-1185">Reference proteome</keyword>
<gene>
    <name evidence="2" type="primary">Contig6278.g6722</name>
    <name evidence="2" type="ORF">STYLEM_19308</name>
</gene>
<name>A0A078BA64_STYLE</name>
<dbReference type="InParanoid" id="A0A078BA64"/>
<evidence type="ECO:0000313" key="2">
    <source>
        <dbReference type="EMBL" id="CDW90167.1"/>
    </source>
</evidence>